<evidence type="ECO:0000256" key="9">
    <source>
        <dbReference type="SAM" id="SignalP"/>
    </source>
</evidence>
<proteinExistence type="inferred from homology"/>
<dbReference type="AlphaFoldDB" id="A0A1L9R7W7"/>
<evidence type="ECO:0000256" key="8">
    <source>
        <dbReference type="ARBA" id="ARBA00034015"/>
    </source>
</evidence>
<name>A0A1L9R7W7_ASPWE</name>
<keyword evidence="3" id="KW-0540">Nuclease</keyword>
<dbReference type="Gene3D" id="3.10.450.30">
    <property type="entry name" value="Microbial ribonucleases"/>
    <property type="match status" value="1"/>
</dbReference>
<keyword evidence="4" id="KW-0255">Endonuclease</keyword>
<gene>
    <name evidence="10" type="ORF">ASPWEDRAFT_44919</name>
</gene>
<dbReference type="OrthoDB" id="5425539at2759"/>
<dbReference type="STRING" id="1073089.A0A1L9R7W7"/>
<reference evidence="11" key="1">
    <citation type="journal article" date="2017" name="Genome Biol.">
        <title>Comparative genomics reveals high biological diversity and specific adaptations in the industrially and medically important fungal genus Aspergillus.</title>
        <authorList>
            <person name="de Vries R.P."/>
            <person name="Riley R."/>
            <person name="Wiebenga A."/>
            <person name="Aguilar-Osorio G."/>
            <person name="Amillis S."/>
            <person name="Uchima C.A."/>
            <person name="Anderluh G."/>
            <person name="Asadollahi M."/>
            <person name="Askin M."/>
            <person name="Barry K."/>
            <person name="Battaglia E."/>
            <person name="Bayram O."/>
            <person name="Benocci T."/>
            <person name="Braus-Stromeyer S.A."/>
            <person name="Caldana C."/>
            <person name="Canovas D."/>
            <person name="Cerqueira G.C."/>
            <person name="Chen F."/>
            <person name="Chen W."/>
            <person name="Choi C."/>
            <person name="Clum A."/>
            <person name="Dos Santos R.A."/>
            <person name="Damasio A.R."/>
            <person name="Diallinas G."/>
            <person name="Emri T."/>
            <person name="Fekete E."/>
            <person name="Flipphi M."/>
            <person name="Freyberg S."/>
            <person name="Gallo A."/>
            <person name="Gournas C."/>
            <person name="Habgood R."/>
            <person name="Hainaut M."/>
            <person name="Harispe M.L."/>
            <person name="Henrissat B."/>
            <person name="Hilden K.S."/>
            <person name="Hope R."/>
            <person name="Hossain A."/>
            <person name="Karabika E."/>
            <person name="Karaffa L."/>
            <person name="Karanyi Z."/>
            <person name="Krasevec N."/>
            <person name="Kuo A."/>
            <person name="Kusch H."/>
            <person name="LaButti K."/>
            <person name="Lagendijk E.L."/>
            <person name="Lapidus A."/>
            <person name="Levasseur A."/>
            <person name="Lindquist E."/>
            <person name="Lipzen A."/>
            <person name="Logrieco A.F."/>
            <person name="MacCabe A."/>
            <person name="Maekelae M.R."/>
            <person name="Malavazi I."/>
            <person name="Melin P."/>
            <person name="Meyer V."/>
            <person name="Mielnichuk N."/>
            <person name="Miskei M."/>
            <person name="Molnar A.P."/>
            <person name="Mule G."/>
            <person name="Ngan C.Y."/>
            <person name="Orejas M."/>
            <person name="Orosz E."/>
            <person name="Ouedraogo J.P."/>
            <person name="Overkamp K.M."/>
            <person name="Park H.-S."/>
            <person name="Perrone G."/>
            <person name="Piumi F."/>
            <person name="Punt P.J."/>
            <person name="Ram A.F."/>
            <person name="Ramon A."/>
            <person name="Rauscher S."/>
            <person name="Record E."/>
            <person name="Riano-Pachon D.M."/>
            <person name="Robert V."/>
            <person name="Roehrig J."/>
            <person name="Ruller R."/>
            <person name="Salamov A."/>
            <person name="Salih N.S."/>
            <person name="Samson R.A."/>
            <person name="Sandor E."/>
            <person name="Sanguinetti M."/>
            <person name="Schuetze T."/>
            <person name="Sepcic K."/>
            <person name="Shelest E."/>
            <person name="Sherlock G."/>
            <person name="Sophianopoulou V."/>
            <person name="Squina F.M."/>
            <person name="Sun H."/>
            <person name="Susca A."/>
            <person name="Todd R.B."/>
            <person name="Tsang A."/>
            <person name="Unkles S.E."/>
            <person name="van de Wiele N."/>
            <person name="van Rossen-Uffink D."/>
            <person name="Oliveira J.V."/>
            <person name="Vesth T.C."/>
            <person name="Visser J."/>
            <person name="Yu J.-H."/>
            <person name="Zhou M."/>
            <person name="Andersen M.R."/>
            <person name="Archer D.B."/>
            <person name="Baker S.E."/>
            <person name="Benoit I."/>
            <person name="Brakhage A.A."/>
            <person name="Braus G.H."/>
            <person name="Fischer R."/>
            <person name="Frisvad J.C."/>
            <person name="Goldman G.H."/>
            <person name="Houbraken J."/>
            <person name="Oakley B."/>
            <person name="Pocsi I."/>
            <person name="Scazzocchio C."/>
            <person name="Seiboth B."/>
            <person name="vanKuyk P.A."/>
            <person name="Wortman J."/>
            <person name="Dyer P.S."/>
            <person name="Grigoriev I.V."/>
        </authorList>
    </citation>
    <scope>NUCLEOTIDE SEQUENCE [LARGE SCALE GENOMIC DNA]</scope>
    <source>
        <strain evidence="11">DTO 134E9</strain>
    </source>
</reference>
<dbReference type="EMBL" id="KV878216">
    <property type="protein sequence ID" value="OJJ30977.1"/>
    <property type="molecule type" value="Genomic_DNA"/>
</dbReference>
<dbReference type="InterPro" id="IPR016191">
    <property type="entry name" value="Ribonuclease/ribotoxin"/>
</dbReference>
<dbReference type="GO" id="GO:0046589">
    <property type="term" value="F:ribonuclease T1 activity"/>
    <property type="evidence" value="ECO:0007669"/>
    <property type="project" value="UniProtKB-EC"/>
</dbReference>
<keyword evidence="5" id="KW-0378">Hydrolase</keyword>
<dbReference type="PANTHER" id="PTHR42104">
    <property type="entry name" value="EXTRACELLULAR GUANYL-SPECIFIC RIBONUCLEASE RNTA (AFU_ORTHOLOGUE AFUA_4G03230)"/>
    <property type="match status" value="1"/>
</dbReference>
<evidence type="ECO:0000256" key="4">
    <source>
        <dbReference type="ARBA" id="ARBA00022759"/>
    </source>
</evidence>
<dbReference type="Proteomes" id="UP000184383">
    <property type="component" value="Unassembled WGS sequence"/>
</dbReference>
<dbReference type="GeneID" id="63752244"/>
<dbReference type="VEuPathDB" id="FungiDB:ASPWEDRAFT_44919"/>
<dbReference type="PANTHER" id="PTHR42104:SF1">
    <property type="entry name" value="EXTRACELLULAR GUANYL-SPECIFIC RIBONUCLEASE RNTA (AFU_ORTHOLOGUE AFUA_4G03230)"/>
    <property type="match status" value="1"/>
</dbReference>
<dbReference type="SUPFAM" id="SSF53933">
    <property type="entry name" value="Microbial ribonucleases"/>
    <property type="match status" value="1"/>
</dbReference>
<dbReference type="InterPro" id="IPR000026">
    <property type="entry name" value="N1-like"/>
</dbReference>
<sequence>MKFLALLVSAMAVSASVVPLDTRAKTKISYLPKKSINCGGKDARASTYKPSTIKSAAEAAFSNVLAKKKVGDNNYPHSYGMNDDGVKFTSSVCKKGDDLYEFPIKTHGKFTSGSVKDLPDRVVIKKKSKKEAYYCGLITHINAHGDANAPFTSCSG</sequence>
<dbReference type="GO" id="GO:0003723">
    <property type="term" value="F:RNA binding"/>
    <property type="evidence" value="ECO:0007669"/>
    <property type="project" value="InterPro"/>
</dbReference>
<evidence type="ECO:0000256" key="7">
    <source>
        <dbReference type="ARBA" id="ARBA00023239"/>
    </source>
</evidence>
<keyword evidence="7" id="KW-0456">Lyase</keyword>
<comment type="similarity">
    <text evidence="1">Belongs to the ribonuclease N1/T1 family.</text>
</comment>
<dbReference type="EC" id="4.6.1.24" evidence="2"/>
<keyword evidence="11" id="KW-1185">Reference proteome</keyword>
<evidence type="ECO:0000313" key="11">
    <source>
        <dbReference type="Proteomes" id="UP000184383"/>
    </source>
</evidence>
<evidence type="ECO:0000256" key="5">
    <source>
        <dbReference type="ARBA" id="ARBA00022801"/>
    </source>
</evidence>
<evidence type="ECO:0000256" key="2">
    <source>
        <dbReference type="ARBA" id="ARBA00012549"/>
    </source>
</evidence>
<evidence type="ECO:0000313" key="10">
    <source>
        <dbReference type="EMBL" id="OJJ30977.1"/>
    </source>
</evidence>
<dbReference type="Pfam" id="PF00545">
    <property type="entry name" value="Ribonuclease"/>
    <property type="match status" value="1"/>
</dbReference>
<accession>A0A1L9R7W7</accession>
<feature type="chain" id="PRO_5012634762" description="ribonuclease T1" evidence="9">
    <location>
        <begin position="16"/>
        <end position="156"/>
    </location>
</feature>
<dbReference type="GO" id="GO:0016787">
    <property type="term" value="F:hydrolase activity"/>
    <property type="evidence" value="ECO:0007669"/>
    <property type="project" value="UniProtKB-KW"/>
</dbReference>
<evidence type="ECO:0000256" key="3">
    <source>
        <dbReference type="ARBA" id="ARBA00022722"/>
    </source>
</evidence>
<protein>
    <recommendedName>
        <fullName evidence="2">ribonuclease T1</fullName>
        <ecNumber evidence="2">4.6.1.24</ecNumber>
    </recommendedName>
</protein>
<feature type="signal peptide" evidence="9">
    <location>
        <begin position="1"/>
        <end position="15"/>
    </location>
</feature>
<dbReference type="RefSeq" id="XP_040684654.1">
    <property type="nucleotide sequence ID" value="XM_040836396.1"/>
</dbReference>
<comment type="catalytic activity">
    <reaction evidence="8">
        <text>[RNA] containing guanosine + H2O = an [RNA fragment]-3'-guanosine-3'-phosphate + a 5'-hydroxy-ribonucleotide-3'-[RNA fragment].</text>
        <dbReference type="EC" id="4.6.1.24"/>
    </reaction>
</comment>
<evidence type="ECO:0000256" key="6">
    <source>
        <dbReference type="ARBA" id="ARBA00023157"/>
    </source>
</evidence>
<keyword evidence="9" id="KW-0732">Signal</keyword>
<organism evidence="10 11">
    <name type="scientific">Aspergillus wentii DTO 134E9</name>
    <dbReference type="NCBI Taxonomy" id="1073089"/>
    <lineage>
        <taxon>Eukaryota</taxon>
        <taxon>Fungi</taxon>
        <taxon>Dikarya</taxon>
        <taxon>Ascomycota</taxon>
        <taxon>Pezizomycotina</taxon>
        <taxon>Eurotiomycetes</taxon>
        <taxon>Eurotiomycetidae</taxon>
        <taxon>Eurotiales</taxon>
        <taxon>Aspergillaceae</taxon>
        <taxon>Aspergillus</taxon>
        <taxon>Aspergillus subgen. Cremei</taxon>
    </lineage>
</organism>
<keyword evidence="6" id="KW-1015">Disulfide bond</keyword>
<evidence type="ECO:0000256" key="1">
    <source>
        <dbReference type="ARBA" id="ARBA00009006"/>
    </source>
</evidence>